<proteinExistence type="inferred from homology"/>
<keyword evidence="5" id="KW-0255">Endonuclease</keyword>
<dbReference type="GO" id="GO:0009307">
    <property type="term" value="P:DNA restriction-modification system"/>
    <property type="evidence" value="ECO:0007669"/>
    <property type="project" value="UniProtKB-KW"/>
</dbReference>
<keyword evidence="3" id="KW-0238">DNA-binding</keyword>
<sequence>MQWKEFSFDFVFKEIKRGKRLIKDNQFQGKTPYVSSSALNNGVDNFINNSENIRKFSNCISLANSGSVGSAFFYSYEFVASDHVAQLIQPKFSKYVYLFLLPIIARLSEKYSFNREINDKRINREKLLLPIDSKGNPDYAFMESYMRVIEKNI</sequence>
<evidence type="ECO:0000256" key="2">
    <source>
        <dbReference type="ARBA" id="ARBA00022747"/>
    </source>
</evidence>
<dbReference type="OrthoDB" id="5322524at2"/>
<reference evidence="5 6" key="1">
    <citation type="submission" date="2018-04" db="EMBL/GenBank/DDBJ databases">
        <title>Novel Campyloabacter and Helicobacter Species and Strains.</title>
        <authorList>
            <person name="Mannion A.J."/>
            <person name="Shen Z."/>
            <person name="Fox J.G."/>
        </authorList>
    </citation>
    <scope>NUCLEOTIDE SEQUENCE [LARGE SCALE GENOMIC DNA]</scope>
    <source>
        <strain evidence="5 6">MIT 04-9362</strain>
    </source>
</reference>
<accession>A0A3D8J9B7</accession>
<evidence type="ECO:0000313" key="5">
    <source>
        <dbReference type="EMBL" id="RDU74079.1"/>
    </source>
</evidence>
<dbReference type="InterPro" id="IPR044946">
    <property type="entry name" value="Restrct_endonuc_typeI_TRD_sf"/>
</dbReference>
<dbReference type="GO" id="GO:0003677">
    <property type="term" value="F:DNA binding"/>
    <property type="evidence" value="ECO:0007669"/>
    <property type="project" value="UniProtKB-KW"/>
</dbReference>
<evidence type="ECO:0000256" key="3">
    <source>
        <dbReference type="ARBA" id="ARBA00023125"/>
    </source>
</evidence>
<comment type="similarity">
    <text evidence="1">Belongs to the type-I restriction system S methylase family.</text>
</comment>
<dbReference type="EMBL" id="NXLX01000005">
    <property type="protein sequence ID" value="RDU74079.1"/>
    <property type="molecule type" value="Genomic_DNA"/>
</dbReference>
<protein>
    <submittedName>
        <fullName evidence="5">Type II restriction endonuclease subunit S</fullName>
    </submittedName>
</protein>
<dbReference type="InterPro" id="IPR000055">
    <property type="entry name" value="Restrct_endonuc_typeI_TRD"/>
</dbReference>
<dbReference type="Gene3D" id="3.90.220.20">
    <property type="entry name" value="DNA methylase specificity domains"/>
    <property type="match status" value="1"/>
</dbReference>
<dbReference type="SUPFAM" id="SSF116734">
    <property type="entry name" value="DNA methylase specificity domain"/>
    <property type="match status" value="1"/>
</dbReference>
<evidence type="ECO:0000256" key="1">
    <source>
        <dbReference type="ARBA" id="ARBA00010923"/>
    </source>
</evidence>
<keyword evidence="5" id="KW-0378">Hydrolase</keyword>
<organism evidence="5 6">
    <name type="scientific">Helicobacter anseris</name>
    <dbReference type="NCBI Taxonomy" id="375926"/>
    <lineage>
        <taxon>Bacteria</taxon>
        <taxon>Pseudomonadati</taxon>
        <taxon>Campylobacterota</taxon>
        <taxon>Epsilonproteobacteria</taxon>
        <taxon>Campylobacterales</taxon>
        <taxon>Helicobacteraceae</taxon>
        <taxon>Helicobacter</taxon>
    </lineage>
</organism>
<feature type="domain" description="Type I restriction modification DNA specificity" evidence="4">
    <location>
        <begin position="3"/>
        <end position="151"/>
    </location>
</feature>
<keyword evidence="5" id="KW-0540">Nuclease</keyword>
<dbReference type="AlphaFoldDB" id="A0A3D8J9B7"/>
<comment type="caution">
    <text evidence="5">The sequence shown here is derived from an EMBL/GenBank/DDBJ whole genome shotgun (WGS) entry which is preliminary data.</text>
</comment>
<keyword evidence="6" id="KW-1185">Reference proteome</keyword>
<evidence type="ECO:0000259" key="4">
    <source>
        <dbReference type="Pfam" id="PF01420"/>
    </source>
</evidence>
<dbReference type="Proteomes" id="UP000256695">
    <property type="component" value="Unassembled WGS sequence"/>
</dbReference>
<dbReference type="GO" id="GO:0004519">
    <property type="term" value="F:endonuclease activity"/>
    <property type="evidence" value="ECO:0007669"/>
    <property type="project" value="UniProtKB-KW"/>
</dbReference>
<name>A0A3D8J9B7_9HELI</name>
<gene>
    <name evidence="5" type="ORF">CQA57_03030</name>
</gene>
<evidence type="ECO:0000313" key="6">
    <source>
        <dbReference type="Proteomes" id="UP000256695"/>
    </source>
</evidence>
<dbReference type="Pfam" id="PF01420">
    <property type="entry name" value="Methylase_S"/>
    <property type="match status" value="1"/>
</dbReference>
<keyword evidence="2" id="KW-0680">Restriction system</keyword>